<protein>
    <submittedName>
        <fullName evidence="2">Uncharacterized protein</fullName>
    </submittedName>
</protein>
<evidence type="ECO:0000313" key="3">
    <source>
        <dbReference type="Proteomes" id="UP000464620"/>
    </source>
</evidence>
<feature type="region of interest" description="Disordered" evidence="1">
    <location>
        <begin position="1"/>
        <end position="27"/>
    </location>
</feature>
<sequence>MEERERGECEERGKELAKELSPSKLGLSSSLRVSVVIVVSAVKPVAAVLLAMKPAPPSSLSWIAAACDAAVAASESVVVKQNDGQREDPQGKERETREGRDLSSRRAQSPLSLPAPFPSEPLLDPPLLKLLAAPLRCRSSTPPPLPPKTTTEA</sequence>
<feature type="compositionally biased region" description="Basic and acidic residues" evidence="1">
    <location>
        <begin position="1"/>
        <end position="18"/>
    </location>
</feature>
<gene>
    <name evidence="2" type="ORF">DS421_19g648030</name>
</gene>
<dbReference type="EMBL" id="CP031001">
    <property type="protein sequence ID" value="QHN76907.1"/>
    <property type="molecule type" value="Genomic_DNA"/>
</dbReference>
<dbReference type="AlphaFoldDB" id="A0A6B9V6M0"/>
<reference evidence="2 3" key="1">
    <citation type="submission" date="2020-01" db="EMBL/GenBank/DDBJ databases">
        <title>Genome sequence of Arachis hypogaea, cultivar Shitouqi.</title>
        <authorList>
            <person name="Zhuang W."/>
            <person name="Chen H."/>
            <person name="Varshney R."/>
            <person name="Wang D."/>
            <person name="Ming R."/>
        </authorList>
    </citation>
    <scope>NUCLEOTIDE SEQUENCE [LARGE SCALE GENOMIC DNA]</scope>
    <source>
        <tissue evidence="2">Young leaf</tissue>
    </source>
</reference>
<proteinExistence type="predicted"/>
<feature type="region of interest" description="Disordered" evidence="1">
    <location>
        <begin position="76"/>
        <end position="121"/>
    </location>
</feature>
<feature type="region of interest" description="Disordered" evidence="1">
    <location>
        <begin position="134"/>
        <end position="153"/>
    </location>
</feature>
<dbReference type="Proteomes" id="UP000464620">
    <property type="component" value="Chromosome B09"/>
</dbReference>
<accession>A0A6B9V6M0</accession>
<evidence type="ECO:0000256" key="1">
    <source>
        <dbReference type="SAM" id="MobiDB-lite"/>
    </source>
</evidence>
<name>A0A6B9V6M0_ARAHY</name>
<organism evidence="2 3">
    <name type="scientific">Arachis hypogaea</name>
    <name type="common">Peanut</name>
    <dbReference type="NCBI Taxonomy" id="3818"/>
    <lineage>
        <taxon>Eukaryota</taxon>
        <taxon>Viridiplantae</taxon>
        <taxon>Streptophyta</taxon>
        <taxon>Embryophyta</taxon>
        <taxon>Tracheophyta</taxon>
        <taxon>Spermatophyta</taxon>
        <taxon>Magnoliopsida</taxon>
        <taxon>eudicotyledons</taxon>
        <taxon>Gunneridae</taxon>
        <taxon>Pentapetalae</taxon>
        <taxon>rosids</taxon>
        <taxon>fabids</taxon>
        <taxon>Fabales</taxon>
        <taxon>Fabaceae</taxon>
        <taxon>Papilionoideae</taxon>
        <taxon>50 kb inversion clade</taxon>
        <taxon>dalbergioids sensu lato</taxon>
        <taxon>Dalbergieae</taxon>
        <taxon>Pterocarpus clade</taxon>
        <taxon>Arachis</taxon>
    </lineage>
</organism>
<feature type="compositionally biased region" description="Basic and acidic residues" evidence="1">
    <location>
        <begin position="83"/>
        <end position="104"/>
    </location>
</feature>
<evidence type="ECO:0000313" key="2">
    <source>
        <dbReference type="EMBL" id="QHN76907.1"/>
    </source>
</evidence>